<dbReference type="InterPro" id="IPR012334">
    <property type="entry name" value="Pectin_lyas_fold"/>
</dbReference>
<evidence type="ECO:0000259" key="1">
    <source>
        <dbReference type="Pfam" id="PF05048"/>
    </source>
</evidence>
<evidence type="ECO:0000313" key="3">
    <source>
        <dbReference type="Proteomes" id="UP000431684"/>
    </source>
</evidence>
<feature type="domain" description="Periplasmic copper-binding protein NosD beta helix" evidence="1">
    <location>
        <begin position="147"/>
        <end position="317"/>
    </location>
</feature>
<proteinExistence type="predicted"/>
<organism evidence="2 3">
    <name type="scientific">Pseudoduganella dura</name>
    <dbReference type="NCBI Taxonomy" id="321982"/>
    <lineage>
        <taxon>Bacteria</taxon>
        <taxon>Pseudomonadati</taxon>
        <taxon>Pseudomonadota</taxon>
        <taxon>Betaproteobacteria</taxon>
        <taxon>Burkholderiales</taxon>
        <taxon>Oxalobacteraceae</taxon>
        <taxon>Telluria group</taxon>
        <taxon>Pseudoduganella</taxon>
    </lineage>
</organism>
<dbReference type="Pfam" id="PF05048">
    <property type="entry name" value="NosD"/>
    <property type="match status" value="1"/>
</dbReference>
<accession>A0A6I3XIQ3</accession>
<dbReference type="EMBL" id="WNWM01000002">
    <property type="protein sequence ID" value="MUI16379.1"/>
    <property type="molecule type" value="Genomic_DNA"/>
</dbReference>
<dbReference type="RefSeq" id="WP_155711945.1">
    <property type="nucleotide sequence ID" value="NZ_BMWU01000008.1"/>
</dbReference>
<evidence type="ECO:0000313" key="2">
    <source>
        <dbReference type="EMBL" id="MUI16379.1"/>
    </source>
</evidence>
<dbReference type="OrthoDB" id="8760889at2"/>
<protein>
    <recommendedName>
        <fullName evidence="1">Periplasmic copper-binding protein NosD beta helix domain-containing protein</fullName>
    </recommendedName>
</protein>
<dbReference type="Proteomes" id="UP000431684">
    <property type="component" value="Unassembled WGS sequence"/>
</dbReference>
<dbReference type="Gene3D" id="2.160.20.10">
    <property type="entry name" value="Single-stranded right-handed beta-helix, Pectin lyase-like"/>
    <property type="match status" value="1"/>
</dbReference>
<name>A0A6I3XIQ3_9BURK</name>
<gene>
    <name evidence="2" type="ORF">GJV26_28560</name>
</gene>
<sequence length="323" mass="35025">MNSKHAISVATILLITVMPRVSAEEIGGGQLVWLLLSEGIKQQFRPLAAASGQETRAAPAVVSAQKAPNACEVLQWDREAFGKPSMSIFRPGKYCLDQDYEFNCSIFDHGCGGKMIEIRASNVDLDFRGHTLRLSGTRGYSGVWGFGQNIRVHNGRIEGAGAGIMLMNRNNSPQVAYPAMLINEKDVFTETNFVVENMQFSNVVTAVMMAGIGNQIRDNQIDATLSAKTTSGPPFALLSYGPSARIERNTLRLHDLTPGSNGYAIYLRSADGTVVEGNTVHVDDTPNGTIGVGLSNSKGVSLRRNRIDTEKSTELDGRSNMQQ</sequence>
<dbReference type="SUPFAM" id="SSF51126">
    <property type="entry name" value="Pectin lyase-like"/>
    <property type="match status" value="1"/>
</dbReference>
<keyword evidence="3" id="KW-1185">Reference proteome</keyword>
<comment type="caution">
    <text evidence="2">The sequence shown here is derived from an EMBL/GenBank/DDBJ whole genome shotgun (WGS) entry which is preliminary data.</text>
</comment>
<reference evidence="2 3" key="1">
    <citation type="submission" date="2019-11" db="EMBL/GenBank/DDBJ databases">
        <title>Draft Genome Sequences of Six Type Strains of the Genus Massilia.</title>
        <authorList>
            <person name="Miess H."/>
            <person name="Frediansyah A."/>
            <person name="Goeker M."/>
            <person name="Gross H."/>
        </authorList>
    </citation>
    <scope>NUCLEOTIDE SEQUENCE [LARGE SCALE GENOMIC DNA]</scope>
    <source>
        <strain evidence="2 3">DSM 17513</strain>
    </source>
</reference>
<dbReference type="AlphaFoldDB" id="A0A6I3XIQ3"/>
<dbReference type="InterPro" id="IPR007742">
    <property type="entry name" value="NosD_dom"/>
</dbReference>
<dbReference type="InterPro" id="IPR011050">
    <property type="entry name" value="Pectin_lyase_fold/virulence"/>
</dbReference>